<gene>
    <name evidence="1" type="ORF">BTMF_LOCUS4978</name>
</gene>
<accession>A0A0R3QH46</accession>
<dbReference type="EMBL" id="UZAG01005146">
    <property type="protein sequence ID" value="VDO17527.1"/>
    <property type="molecule type" value="Genomic_DNA"/>
</dbReference>
<organism evidence="3">
    <name type="scientific">Brugia timori</name>
    <dbReference type="NCBI Taxonomy" id="42155"/>
    <lineage>
        <taxon>Eukaryota</taxon>
        <taxon>Metazoa</taxon>
        <taxon>Ecdysozoa</taxon>
        <taxon>Nematoda</taxon>
        <taxon>Chromadorea</taxon>
        <taxon>Rhabditida</taxon>
        <taxon>Spirurina</taxon>
        <taxon>Spiruromorpha</taxon>
        <taxon>Filarioidea</taxon>
        <taxon>Onchocercidae</taxon>
        <taxon>Brugia</taxon>
    </lineage>
</organism>
<dbReference type="AlphaFoldDB" id="A0A0R3QH46"/>
<name>A0A0R3QH46_9BILA</name>
<proteinExistence type="predicted"/>
<evidence type="ECO:0000313" key="3">
    <source>
        <dbReference type="WBParaSite" id="BTMF_0000570601-mRNA-1"/>
    </source>
</evidence>
<dbReference type="Proteomes" id="UP000280834">
    <property type="component" value="Unassembled WGS sequence"/>
</dbReference>
<reference evidence="1 2" key="2">
    <citation type="submission" date="2018-11" db="EMBL/GenBank/DDBJ databases">
        <authorList>
            <consortium name="Pathogen Informatics"/>
        </authorList>
    </citation>
    <scope>NUCLEOTIDE SEQUENCE [LARGE SCALE GENOMIC DNA]</scope>
</reference>
<reference evidence="3" key="1">
    <citation type="submission" date="2017-02" db="UniProtKB">
        <authorList>
            <consortium name="WormBaseParasite"/>
        </authorList>
    </citation>
    <scope>IDENTIFICATION</scope>
</reference>
<evidence type="ECO:0000313" key="1">
    <source>
        <dbReference type="EMBL" id="VDO17527.1"/>
    </source>
</evidence>
<protein>
    <submittedName>
        <fullName evidence="3">Urease accessory protein UreD</fullName>
    </submittedName>
</protein>
<keyword evidence="2" id="KW-1185">Reference proteome</keyword>
<evidence type="ECO:0000313" key="2">
    <source>
        <dbReference type="Proteomes" id="UP000280834"/>
    </source>
</evidence>
<sequence>MSTTPTIYIEGLAFWSLTRSAGRPRAAYRGEGVLASPPTLVLEGETTAIHGSGY</sequence>
<dbReference type="WBParaSite" id="BTMF_0000570601-mRNA-1">
    <property type="protein sequence ID" value="BTMF_0000570601-mRNA-1"/>
    <property type="gene ID" value="BTMF_0000570601"/>
</dbReference>